<dbReference type="OrthoDB" id="9806253at2"/>
<dbReference type="EMBL" id="CP001823">
    <property type="protein sequence ID" value="ACZ38874.1"/>
    <property type="molecule type" value="Genomic_DNA"/>
</dbReference>
<dbReference type="InterPro" id="IPR002825">
    <property type="entry name" value="Pept_S49_ser-pept_pro"/>
</dbReference>
<dbReference type="STRING" id="479434.Sthe_1439"/>
<dbReference type="GO" id="GO:0016020">
    <property type="term" value="C:membrane"/>
    <property type="evidence" value="ECO:0007669"/>
    <property type="project" value="InterPro"/>
</dbReference>
<sequence>MGDILNVVWLIILLQLFVPVLQRQIQTARRRSMIRQIERMRGSRVITIIHRQETMSLLGFPIARYIDIEDSEQVLRAIRLTPEDMPVDVVLHTPGGLVLAAEQIAEALRRHKGRVTVFVPHYAMSGGTLIALGADEIVMDPDAVLGPVDPQLGSPQGGSYPAASILKALEEPNPNRDDQTLILGDMARKALEQVYATTYNLLVKHLPPEEADRAARALSGGQWTHDYPIDVEQARGLGLPVSDKMPREIYALMDLYPQSVQRRPSVEYVPIPYQPQAPRRRERGPRGD</sequence>
<protein>
    <recommendedName>
        <fullName evidence="4">Periplasmic serine protease</fullName>
    </recommendedName>
</protein>
<evidence type="ECO:0000256" key="1">
    <source>
        <dbReference type="SAM" id="MobiDB-lite"/>
    </source>
</evidence>
<dbReference type="Proteomes" id="UP000002027">
    <property type="component" value="Chromosome 1"/>
</dbReference>
<reference evidence="2 3" key="2">
    <citation type="journal article" date="2010" name="Stand. Genomic Sci.">
        <title>Complete genome sequence of Desulfohalobium retbaense type strain (HR(100)).</title>
        <authorList>
            <person name="Spring S."/>
            <person name="Nolan M."/>
            <person name="Lapidus A."/>
            <person name="Glavina Del Rio T."/>
            <person name="Copeland A."/>
            <person name="Tice H."/>
            <person name="Cheng J.F."/>
            <person name="Lucas S."/>
            <person name="Land M."/>
            <person name="Chen F."/>
            <person name="Bruce D."/>
            <person name="Goodwin L."/>
            <person name="Pitluck S."/>
            <person name="Ivanova N."/>
            <person name="Mavromatis K."/>
            <person name="Mikhailova N."/>
            <person name="Pati A."/>
            <person name="Chen A."/>
            <person name="Palaniappan K."/>
            <person name="Hauser L."/>
            <person name="Chang Y.J."/>
            <person name="Jeffries C.D."/>
            <person name="Munk C."/>
            <person name="Kiss H."/>
            <person name="Chain P."/>
            <person name="Han C."/>
            <person name="Brettin T."/>
            <person name="Detter J.C."/>
            <person name="Schuler E."/>
            <person name="Goker M."/>
            <person name="Rohde M."/>
            <person name="Bristow J."/>
            <person name="Eisen J.A."/>
            <person name="Markowitz V."/>
            <person name="Hugenholtz P."/>
            <person name="Kyrpides N.C."/>
            <person name="Klenk H.P."/>
        </authorList>
    </citation>
    <scope>NUCLEOTIDE SEQUENCE [LARGE SCALE GENOMIC DNA]</scope>
    <source>
        <strain evidence="3">ATCC 49802 / DSM 20745 / S 6022</strain>
    </source>
</reference>
<dbReference type="Gene3D" id="3.90.226.10">
    <property type="entry name" value="2-enoyl-CoA Hydratase, Chain A, domain 1"/>
    <property type="match status" value="1"/>
</dbReference>
<evidence type="ECO:0000313" key="2">
    <source>
        <dbReference type="EMBL" id="ACZ38874.1"/>
    </source>
</evidence>
<keyword evidence="3" id="KW-1185">Reference proteome</keyword>
<feature type="compositionally biased region" description="Basic residues" evidence="1">
    <location>
        <begin position="278"/>
        <end position="288"/>
    </location>
</feature>
<dbReference type="NCBIfam" id="NF047768">
    <property type="entry name" value="Clp_like_SDH"/>
    <property type="match status" value="1"/>
</dbReference>
<gene>
    <name evidence="2" type="ordered locus">Sthe_1439</name>
</gene>
<dbReference type="RefSeq" id="WP_012871921.1">
    <property type="nucleotide sequence ID" value="NC_013523.1"/>
</dbReference>
<dbReference type="SUPFAM" id="SSF52096">
    <property type="entry name" value="ClpP/crotonase"/>
    <property type="match status" value="1"/>
</dbReference>
<dbReference type="PANTHER" id="PTHR35984">
    <property type="entry name" value="PERIPLASMIC SERINE PROTEASE"/>
    <property type="match status" value="1"/>
</dbReference>
<evidence type="ECO:0008006" key="4">
    <source>
        <dbReference type="Google" id="ProtNLM"/>
    </source>
</evidence>
<reference evidence="3" key="1">
    <citation type="submission" date="2009-11" db="EMBL/GenBank/DDBJ databases">
        <title>The complete chromosome 1 of Sphaerobacter thermophilus DSM 20745.</title>
        <authorList>
            <person name="Lucas S."/>
            <person name="Copeland A."/>
            <person name="Lapidus A."/>
            <person name="Glavina del Rio T."/>
            <person name="Dalin E."/>
            <person name="Tice H."/>
            <person name="Bruce D."/>
            <person name="Goodwin L."/>
            <person name="Pitluck S."/>
            <person name="Kyrpides N."/>
            <person name="Mavromatis K."/>
            <person name="Ivanova N."/>
            <person name="Mikhailova N."/>
            <person name="LaButti K.M."/>
            <person name="Clum A."/>
            <person name="Sun H.I."/>
            <person name="Brettin T."/>
            <person name="Detter J.C."/>
            <person name="Han C."/>
            <person name="Larimer F."/>
            <person name="Land M."/>
            <person name="Hauser L."/>
            <person name="Markowitz V."/>
            <person name="Cheng J.F."/>
            <person name="Hugenholtz P."/>
            <person name="Woyke T."/>
            <person name="Wu D."/>
            <person name="Steenblock K."/>
            <person name="Schneider S."/>
            <person name="Pukall R."/>
            <person name="Goeker M."/>
            <person name="Klenk H.P."/>
            <person name="Eisen J.A."/>
        </authorList>
    </citation>
    <scope>NUCLEOTIDE SEQUENCE [LARGE SCALE GENOMIC DNA]</scope>
    <source>
        <strain evidence="3">ATCC 49802 / DSM 20745 / S 6022</strain>
    </source>
</reference>
<dbReference type="AlphaFoldDB" id="D1C3Q7"/>
<dbReference type="InterPro" id="IPR029045">
    <property type="entry name" value="ClpP/crotonase-like_dom_sf"/>
</dbReference>
<name>D1C3Q7_SPHTD</name>
<organism evidence="2 3">
    <name type="scientific">Sphaerobacter thermophilus (strain ATCC 49802 / DSM 20745 / KCCM 41009 / NCIMB 13125 / S 6022)</name>
    <dbReference type="NCBI Taxonomy" id="479434"/>
    <lineage>
        <taxon>Bacteria</taxon>
        <taxon>Pseudomonadati</taxon>
        <taxon>Thermomicrobiota</taxon>
        <taxon>Thermomicrobia</taxon>
        <taxon>Sphaerobacterales</taxon>
        <taxon>Sphaerobacterineae</taxon>
        <taxon>Sphaerobacteraceae</taxon>
        <taxon>Sphaerobacter</taxon>
    </lineage>
</organism>
<feature type="region of interest" description="Disordered" evidence="1">
    <location>
        <begin position="267"/>
        <end position="288"/>
    </location>
</feature>
<dbReference type="KEGG" id="sti:Sthe_1439"/>
<dbReference type="PANTHER" id="PTHR35984:SF1">
    <property type="entry name" value="PERIPLASMIC SERINE PROTEASE"/>
    <property type="match status" value="1"/>
</dbReference>
<proteinExistence type="predicted"/>
<dbReference type="Pfam" id="PF01972">
    <property type="entry name" value="SDH_protease"/>
    <property type="match status" value="1"/>
</dbReference>
<accession>D1C3Q7</accession>
<dbReference type="eggNOG" id="COG0616">
    <property type="taxonomic scope" value="Bacteria"/>
</dbReference>
<evidence type="ECO:0000313" key="3">
    <source>
        <dbReference type="Proteomes" id="UP000002027"/>
    </source>
</evidence>
<dbReference type="InParanoid" id="D1C3Q7"/>
<dbReference type="HOGENOM" id="CLU_067083_0_0_0"/>